<name>A0A1R2BEN0_9CILI</name>
<sequence>MIPRWFLRSRFWFINLLLDEYVSRDAMAILLATVVMHVPMYYWGMFVNRETEIYHSHINYQNEYGPRRNRLAHSLLFEEFEMHVEKWRALQPSS</sequence>
<keyword evidence="1" id="KW-0812">Transmembrane</keyword>
<reference evidence="2 3" key="1">
    <citation type="submission" date="2016-11" db="EMBL/GenBank/DDBJ databases">
        <title>The macronuclear genome of Stentor coeruleus: a giant cell with tiny introns.</title>
        <authorList>
            <person name="Slabodnick M."/>
            <person name="Ruby J.G."/>
            <person name="Reiff S.B."/>
            <person name="Swart E.C."/>
            <person name="Gosai S."/>
            <person name="Prabakaran S."/>
            <person name="Witkowska E."/>
            <person name="Larue G.E."/>
            <person name="Fisher S."/>
            <person name="Freeman R.M."/>
            <person name="Gunawardena J."/>
            <person name="Chu W."/>
            <person name="Stover N.A."/>
            <person name="Gregory B.D."/>
            <person name="Nowacki M."/>
            <person name="Derisi J."/>
            <person name="Roy S.W."/>
            <person name="Marshall W.F."/>
            <person name="Sood P."/>
        </authorList>
    </citation>
    <scope>NUCLEOTIDE SEQUENCE [LARGE SCALE GENOMIC DNA]</scope>
    <source>
        <strain evidence="2">WM001</strain>
    </source>
</reference>
<dbReference type="EMBL" id="MPUH01000704">
    <property type="protein sequence ID" value="OMJ75204.1"/>
    <property type="molecule type" value="Genomic_DNA"/>
</dbReference>
<protein>
    <recommendedName>
        <fullName evidence="4">Transmembrane protein</fullName>
    </recommendedName>
</protein>
<evidence type="ECO:0000313" key="3">
    <source>
        <dbReference type="Proteomes" id="UP000187209"/>
    </source>
</evidence>
<evidence type="ECO:0000313" key="2">
    <source>
        <dbReference type="EMBL" id="OMJ75204.1"/>
    </source>
</evidence>
<comment type="caution">
    <text evidence="2">The sequence shown here is derived from an EMBL/GenBank/DDBJ whole genome shotgun (WGS) entry which is preliminary data.</text>
</comment>
<keyword evidence="1" id="KW-1133">Transmembrane helix</keyword>
<evidence type="ECO:0000256" key="1">
    <source>
        <dbReference type="SAM" id="Phobius"/>
    </source>
</evidence>
<feature type="transmembrane region" description="Helical" evidence="1">
    <location>
        <begin position="26"/>
        <end position="44"/>
    </location>
</feature>
<keyword evidence="1" id="KW-0472">Membrane</keyword>
<keyword evidence="3" id="KW-1185">Reference proteome</keyword>
<dbReference type="OrthoDB" id="295968at2759"/>
<dbReference type="AlphaFoldDB" id="A0A1R2BEN0"/>
<gene>
    <name evidence="2" type="ORF">SteCoe_25717</name>
</gene>
<proteinExistence type="predicted"/>
<evidence type="ECO:0008006" key="4">
    <source>
        <dbReference type="Google" id="ProtNLM"/>
    </source>
</evidence>
<accession>A0A1R2BEN0</accession>
<organism evidence="2 3">
    <name type="scientific">Stentor coeruleus</name>
    <dbReference type="NCBI Taxonomy" id="5963"/>
    <lineage>
        <taxon>Eukaryota</taxon>
        <taxon>Sar</taxon>
        <taxon>Alveolata</taxon>
        <taxon>Ciliophora</taxon>
        <taxon>Postciliodesmatophora</taxon>
        <taxon>Heterotrichea</taxon>
        <taxon>Heterotrichida</taxon>
        <taxon>Stentoridae</taxon>
        <taxon>Stentor</taxon>
    </lineage>
</organism>
<dbReference type="Proteomes" id="UP000187209">
    <property type="component" value="Unassembled WGS sequence"/>
</dbReference>